<feature type="non-terminal residue" evidence="1">
    <location>
        <position position="1"/>
    </location>
</feature>
<sequence>KENWTIYDIDNLCIVNGTNNDIRKGTCGFVESLDKQQAPKESIIKSALPFYGESSNEYANIDIFTQSHGRVRVKLCTYEDLEMRNGIRLEGRNITMDNSYGCLVSCPNIKSVTMKKLKTLPNSGEKNWEHKFALQHSTVNYGGKSNMVKFLKPHRAFDKSTSLILA</sequence>
<organism evidence="1">
    <name type="scientific">marine metagenome</name>
    <dbReference type="NCBI Taxonomy" id="408172"/>
    <lineage>
        <taxon>unclassified sequences</taxon>
        <taxon>metagenomes</taxon>
        <taxon>ecological metagenomes</taxon>
    </lineage>
</organism>
<protein>
    <submittedName>
        <fullName evidence="1">Uncharacterized protein</fullName>
    </submittedName>
</protein>
<reference evidence="1" key="1">
    <citation type="submission" date="2018-05" db="EMBL/GenBank/DDBJ databases">
        <authorList>
            <person name="Lanie J.A."/>
            <person name="Ng W.-L."/>
            <person name="Kazmierczak K.M."/>
            <person name="Andrzejewski T.M."/>
            <person name="Davidsen T.M."/>
            <person name="Wayne K.J."/>
            <person name="Tettelin H."/>
            <person name="Glass J.I."/>
            <person name="Rusch D."/>
            <person name="Podicherti R."/>
            <person name="Tsui H.-C.T."/>
            <person name="Winkler M.E."/>
        </authorList>
    </citation>
    <scope>NUCLEOTIDE SEQUENCE</scope>
</reference>
<accession>A0A383AFN4</accession>
<name>A0A383AFN4_9ZZZZ</name>
<dbReference type="AlphaFoldDB" id="A0A383AFN4"/>
<dbReference type="EMBL" id="UINC01191654">
    <property type="protein sequence ID" value="SVE06400.1"/>
    <property type="molecule type" value="Genomic_DNA"/>
</dbReference>
<evidence type="ECO:0000313" key="1">
    <source>
        <dbReference type="EMBL" id="SVE06400.1"/>
    </source>
</evidence>
<gene>
    <name evidence="1" type="ORF">METZ01_LOCUS459254</name>
</gene>
<proteinExistence type="predicted"/>